<dbReference type="PANTHER" id="PTHR42873:SF1">
    <property type="entry name" value="S-ADENOSYLMETHIONINE-DEPENDENT METHYLTRANSFERASE DOMAIN-CONTAINING PROTEIN"/>
    <property type="match status" value="1"/>
</dbReference>
<evidence type="ECO:0000256" key="1">
    <source>
        <dbReference type="ARBA" id="ARBA00022603"/>
    </source>
</evidence>
<dbReference type="InterPro" id="IPR019614">
    <property type="entry name" value="SAM-dep_methyl-trfase"/>
</dbReference>
<dbReference type="SUPFAM" id="SSF53335">
    <property type="entry name" value="S-adenosyl-L-methionine-dependent methyltransferases"/>
    <property type="match status" value="1"/>
</dbReference>
<dbReference type="CDD" id="cd02440">
    <property type="entry name" value="AdoMet_MTases"/>
    <property type="match status" value="1"/>
</dbReference>
<accession>A0A395M3B0</accession>
<dbReference type="Pfam" id="PF10672">
    <property type="entry name" value="Methyltrans_SAM"/>
    <property type="match status" value="1"/>
</dbReference>
<reference evidence="5 6" key="1">
    <citation type="journal article" date="2011" name="ISME J.">
        <title>Community ecology of hot spring cyanobacterial mats: predominant populations and their functional potential.</title>
        <authorList>
            <person name="Klatt C.G."/>
            <person name="Wood J.M."/>
            <person name="Rusch D.B."/>
            <person name="Bateson M.M."/>
            <person name="Hamamura N."/>
            <person name="Heidelberg J.F."/>
            <person name="Grossman A.R."/>
            <person name="Bhaya D."/>
            <person name="Cohan F.M."/>
            <person name="Kuhl M."/>
            <person name="Bryant D.A."/>
            <person name="Ward D.M."/>
        </authorList>
    </citation>
    <scope>NUCLEOTIDE SEQUENCE [LARGE SCALE GENOMIC DNA]</scope>
    <source>
        <strain evidence="5">OS</strain>
    </source>
</reference>
<keyword evidence="2 5" id="KW-0808">Transferase</keyword>
<comment type="caution">
    <text evidence="5">The sequence shown here is derived from an EMBL/GenBank/DDBJ whole genome shotgun (WGS) entry which is preliminary data.</text>
</comment>
<feature type="domain" description="S-adenosylmethionine-dependent methyltransferase" evidence="4">
    <location>
        <begin position="133"/>
        <end position="326"/>
    </location>
</feature>
<dbReference type="AlphaFoldDB" id="A0A395M3B0"/>
<dbReference type="PANTHER" id="PTHR42873">
    <property type="entry name" value="RIBOSOMAL RNA LARGE SUBUNIT METHYLTRANSFERASE"/>
    <property type="match status" value="1"/>
</dbReference>
<protein>
    <submittedName>
        <fullName evidence="5">Class I SAM-dependent rRNA methyltransferase</fullName>
    </submittedName>
</protein>
<dbReference type="EMBL" id="PHFL01000007">
    <property type="protein sequence ID" value="RFM25226.1"/>
    <property type="molecule type" value="Genomic_DNA"/>
</dbReference>
<proteinExistence type="predicted"/>
<name>A0A395M3B0_9BACT</name>
<dbReference type="Gene3D" id="3.40.50.150">
    <property type="entry name" value="Vaccinia Virus protein VP39"/>
    <property type="match status" value="1"/>
</dbReference>
<dbReference type="GO" id="GO:0008168">
    <property type="term" value="F:methyltransferase activity"/>
    <property type="evidence" value="ECO:0007669"/>
    <property type="project" value="UniProtKB-KW"/>
</dbReference>
<keyword evidence="3" id="KW-0949">S-adenosyl-L-methionine</keyword>
<dbReference type="Proteomes" id="UP000266389">
    <property type="component" value="Unassembled WGS sequence"/>
</dbReference>
<organism evidence="5 6">
    <name type="scientific">Candidatus Thermochlorobacter aerophilus</name>
    <dbReference type="NCBI Taxonomy" id="1868324"/>
    <lineage>
        <taxon>Bacteria</taxon>
        <taxon>Pseudomonadati</taxon>
        <taxon>Chlorobiota</taxon>
        <taxon>Chlorobiia</taxon>
        <taxon>Chlorobiales</taxon>
        <taxon>Candidatus Thermochlorobacteriaceae</taxon>
        <taxon>Candidatus Thermochlorobacter</taxon>
    </lineage>
</organism>
<dbReference type="Gene3D" id="3.30.750.80">
    <property type="entry name" value="RNA methyltransferase domain (HRMD) like"/>
    <property type="match status" value="1"/>
</dbReference>
<evidence type="ECO:0000256" key="2">
    <source>
        <dbReference type="ARBA" id="ARBA00022679"/>
    </source>
</evidence>
<evidence type="ECO:0000313" key="6">
    <source>
        <dbReference type="Proteomes" id="UP000266389"/>
    </source>
</evidence>
<dbReference type="GO" id="GO:0032259">
    <property type="term" value="P:methylation"/>
    <property type="evidence" value="ECO:0007669"/>
    <property type="project" value="UniProtKB-KW"/>
</dbReference>
<evidence type="ECO:0000313" key="5">
    <source>
        <dbReference type="EMBL" id="RFM25226.1"/>
    </source>
</evidence>
<sequence>KFLGIGFFNRNSLIAYRHLSWCEEPIERAFFVRRLRQAWQLRQELYPESQTNAFRLVHGESDRLPGLVVDKFADVFSIQTFSAGMEARLDEICAALCELFSPRAIVLRNESELRKLEGLPQYSRLAFGTLEGTVEVHDAGICYEVDVLHGHKTGFFLDQRENRKRIRPFARGKRVLDVFTSDGGFALNALYAGATEVIAIDASKEALKRAQRNAERNGFKGLQVLEGDAFLVLEELVKKGEVFDLVILDPPSLTKSKKNLPVAKKAYQKLNSLGMRLVRSGGYMATASCSHHLAEAEFLQVLAQAASSARRGIKVLERATQAPDHPVLPAMPETQYLKFALLYVQDEN</sequence>
<feature type="non-terminal residue" evidence="5">
    <location>
        <position position="1"/>
    </location>
</feature>
<keyword evidence="1 5" id="KW-0489">Methyltransferase</keyword>
<evidence type="ECO:0000256" key="3">
    <source>
        <dbReference type="ARBA" id="ARBA00022691"/>
    </source>
</evidence>
<dbReference type="InterPro" id="IPR029063">
    <property type="entry name" value="SAM-dependent_MTases_sf"/>
</dbReference>
<dbReference type="CDD" id="cd11572">
    <property type="entry name" value="RlmI_M_like"/>
    <property type="match status" value="1"/>
</dbReference>
<evidence type="ECO:0000259" key="4">
    <source>
        <dbReference type="Pfam" id="PF10672"/>
    </source>
</evidence>
<gene>
    <name evidence="5" type="ORF">D0433_00965</name>
</gene>